<protein>
    <submittedName>
        <fullName evidence="2">Uncharacterized protein</fullName>
    </submittedName>
</protein>
<evidence type="ECO:0000313" key="3">
    <source>
        <dbReference type="EMBL" id="OZI64978.1"/>
    </source>
</evidence>
<reference evidence="3 4" key="1">
    <citation type="submission" date="2017-05" db="EMBL/GenBank/DDBJ databases">
        <title>Complete and WGS of Bordetella genogroups.</title>
        <authorList>
            <person name="Spilker T."/>
            <person name="Lipuma J."/>
        </authorList>
    </citation>
    <scope>NUCLEOTIDE SEQUENCE [LARGE SCALE GENOMIC DNA]</scope>
    <source>
        <strain evidence="3 4">AU9795</strain>
    </source>
</reference>
<dbReference type="RefSeq" id="WP_094828530.1">
    <property type="nucleotide sequence ID" value="NZ_NEVL01000005.1"/>
</dbReference>
<evidence type="ECO:0000256" key="1">
    <source>
        <dbReference type="SAM" id="MobiDB-lite"/>
    </source>
</evidence>
<evidence type="ECO:0000313" key="2">
    <source>
        <dbReference type="EMBL" id="OZI29292.1"/>
    </source>
</evidence>
<dbReference type="AlphaFoldDB" id="A0A261RXA3"/>
<evidence type="ECO:0000313" key="4">
    <source>
        <dbReference type="Proteomes" id="UP000216354"/>
    </source>
</evidence>
<accession>A0A261RXA3</accession>
<gene>
    <name evidence="3" type="ORF">CAL27_07810</name>
    <name evidence="2" type="ORF">CEG14_21990</name>
</gene>
<feature type="region of interest" description="Disordered" evidence="1">
    <location>
        <begin position="1"/>
        <end position="45"/>
    </location>
</feature>
<evidence type="ECO:0000313" key="5">
    <source>
        <dbReference type="Proteomes" id="UP000217005"/>
    </source>
</evidence>
<dbReference type="EMBL" id="NEVR01000002">
    <property type="protein sequence ID" value="OZI64978.1"/>
    <property type="molecule type" value="Genomic_DNA"/>
</dbReference>
<dbReference type="Proteomes" id="UP000217005">
    <property type="component" value="Unassembled WGS sequence"/>
</dbReference>
<keyword evidence="4" id="KW-1185">Reference proteome</keyword>
<dbReference type="EMBL" id="NEVL01000005">
    <property type="protein sequence ID" value="OZI29292.1"/>
    <property type="molecule type" value="Genomic_DNA"/>
</dbReference>
<organism evidence="2 5">
    <name type="scientific">Bordetella genomosp. 1</name>
    <dbReference type="NCBI Taxonomy" id="1395607"/>
    <lineage>
        <taxon>Bacteria</taxon>
        <taxon>Pseudomonadati</taxon>
        <taxon>Pseudomonadota</taxon>
        <taxon>Betaproteobacteria</taxon>
        <taxon>Burkholderiales</taxon>
        <taxon>Alcaligenaceae</taxon>
        <taxon>Bordetella</taxon>
    </lineage>
</organism>
<proteinExistence type="predicted"/>
<feature type="compositionally biased region" description="Low complexity" evidence="1">
    <location>
        <begin position="10"/>
        <end position="34"/>
    </location>
</feature>
<sequence>MSSPIRNPKSASRPAQATSSASASAAERTAPRPAGVTHAPYYPRKRRRAIASGDLSAMAHLLS</sequence>
<comment type="caution">
    <text evidence="2">The sequence shown here is derived from an EMBL/GenBank/DDBJ whole genome shotgun (WGS) entry which is preliminary data.</text>
</comment>
<dbReference type="Proteomes" id="UP000216354">
    <property type="component" value="Unassembled WGS sequence"/>
</dbReference>
<name>A0A261RXA3_9BORD</name>
<reference evidence="2 5" key="2">
    <citation type="submission" date="2017-05" db="EMBL/GenBank/DDBJ databases">
        <title>Complete and WGS of Bordetella genogroups.</title>
        <authorList>
            <person name="Spilker T."/>
            <person name="LiPuma J."/>
        </authorList>
    </citation>
    <scope>NUCLEOTIDE SEQUENCE [LARGE SCALE GENOMIC DNA]</scope>
    <source>
        <strain evidence="2 5">AU17610</strain>
    </source>
</reference>